<gene>
    <name evidence="1" type="primary">PHO91</name>
    <name evidence="1" type="ORF">I7I51_06923</name>
</gene>
<dbReference type="EMBL" id="CP069115">
    <property type="protein sequence ID" value="QSS66072.1"/>
    <property type="molecule type" value="Genomic_DNA"/>
</dbReference>
<evidence type="ECO:0000313" key="2">
    <source>
        <dbReference type="Proteomes" id="UP000663671"/>
    </source>
</evidence>
<organism evidence="1 2">
    <name type="scientific">Ajellomyces capsulatus</name>
    <name type="common">Darling's disease fungus</name>
    <name type="synonym">Histoplasma capsulatum</name>
    <dbReference type="NCBI Taxonomy" id="5037"/>
    <lineage>
        <taxon>Eukaryota</taxon>
        <taxon>Fungi</taxon>
        <taxon>Dikarya</taxon>
        <taxon>Ascomycota</taxon>
        <taxon>Pezizomycotina</taxon>
        <taxon>Eurotiomycetes</taxon>
        <taxon>Eurotiomycetidae</taxon>
        <taxon>Onygenales</taxon>
        <taxon>Ajellomycetaceae</taxon>
        <taxon>Histoplasma</taxon>
    </lineage>
</organism>
<sequence>MELLNGRISGIEKLYAELVTKGDLALSKRELRLHLREHVVWERNTVWREMIGIERKSQAANMGVRRTLLAGDQDPLTAQRQGDEQEPTSKEILYFFYAGSHRSYFLRYAGASDYVEARATELPSHVGFCQFTLVHGGDPTFRHIIACPLPCGHSPHYADRRETLPAPKLKRSNRSCFRGDVDARNYALAWRLYYCCCFVEI</sequence>
<protein>
    <submittedName>
        <fullName evidence="1">SPX domain-containing protein</fullName>
    </submittedName>
</protein>
<dbReference type="OrthoDB" id="10260443at2759"/>
<name>A0A8A1MN70_AJECA</name>
<dbReference type="AlphaFoldDB" id="A0A8A1MN70"/>
<dbReference type="VEuPathDB" id="FungiDB:I7I51_06923"/>
<proteinExistence type="predicted"/>
<reference evidence="1" key="1">
    <citation type="submission" date="2021-01" db="EMBL/GenBank/DDBJ databases">
        <title>Chromosome-level genome assembly of a human fungal pathogen reveals clustering of transcriptionally co-regulated genes.</title>
        <authorList>
            <person name="Voorhies M."/>
            <person name="Cohen S."/>
            <person name="Shea T.P."/>
            <person name="Petrus S."/>
            <person name="Munoz J.F."/>
            <person name="Poplawski S."/>
            <person name="Goldman W.E."/>
            <person name="Michael T."/>
            <person name="Cuomo C.A."/>
            <person name="Sil A."/>
            <person name="Beyhan S."/>
        </authorList>
    </citation>
    <scope>NUCLEOTIDE SEQUENCE</scope>
    <source>
        <strain evidence="1">WU24</strain>
    </source>
</reference>
<accession>A0A8A1MN70</accession>
<dbReference type="Proteomes" id="UP000663671">
    <property type="component" value="Chromosome 3"/>
</dbReference>
<evidence type="ECO:0000313" key="1">
    <source>
        <dbReference type="EMBL" id="QSS66072.1"/>
    </source>
</evidence>